<evidence type="ECO:0000313" key="9">
    <source>
        <dbReference type="Proteomes" id="UP000234275"/>
    </source>
</evidence>
<evidence type="ECO:0000256" key="4">
    <source>
        <dbReference type="ARBA" id="ARBA00048448"/>
    </source>
</evidence>
<dbReference type="RefSeq" id="XP_024708473.1">
    <property type="nucleotide sequence ID" value="XM_024845495.1"/>
</dbReference>
<gene>
    <name evidence="8" type="ORF">P170DRAFT_379679</name>
</gene>
<dbReference type="GO" id="GO:0097621">
    <property type="term" value="F:monoamine oxidase activity"/>
    <property type="evidence" value="ECO:0007669"/>
    <property type="project" value="UniProtKB-EC"/>
</dbReference>
<keyword evidence="9" id="KW-1185">Reference proteome</keyword>
<dbReference type="PRINTS" id="PR00757">
    <property type="entry name" value="AMINEOXDASEF"/>
</dbReference>
<sequence>MAPSVRTLDLHNTTSAYFAPATITSSAETIHVAGQVGINSQGKAPADYESQIHLALLNLHRIIVAGGASIRDIVKLNLYIVNYNPNRRSHARHIQKFLGSHRPAITLVPVAQLAAPEWLFEVDAVVAKRSKPLSTALKIPQTTYDVVVLGAGLAGLTAAEHVVRSGYSCLVLEARDRVGGRTWSAALPGGGGIVDLGAAWINDTNQSRIYQLARRANAELIEQNTTGSCVLHDFNGDTYTFKYGEMPFDSQTQKHLIEIRDIAESDCQKLDCAQPQDTALDSMTFLAYLQSRNASPRAIATATVWTRAMLGHEPQDLSALYFLNYCKSGGGLIQMRSDRKDGAQYLRIRQGTQIFAETIASALPADTVQLSSPVTAVHQVQKDRLVVQSANHAITARKVISALPSTVLQTIDFQPPLPARKTLLTNSFRYGYYTKVMMVFKSAWWVEKGFCGLVQSMKGPVAVFRDSSIPKDKKWVLTCFLAGDLGKQWSQLEPAARVNTILEQLGEVYADPAGIREAYVDSIGHEWMAEEYSGYGCPCPALPPGVLDTVGDSLRESFGDIHFAGTETAEEWKGYMEGAVRSGERGAKEAIKGLETTVARL</sequence>
<dbReference type="Gene3D" id="3.90.660.10">
    <property type="match status" value="1"/>
</dbReference>
<dbReference type="Gene3D" id="3.30.1330.40">
    <property type="entry name" value="RutC-like"/>
    <property type="match status" value="1"/>
</dbReference>
<dbReference type="InterPro" id="IPR035959">
    <property type="entry name" value="RutC-like_sf"/>
</dbReference>
<comment type="catalytic activity">
    <reaction evidence="4">
        <text>a secondary aliphatic amine + O2 + H2O = a primary amine + an aldehyde + H2O2</text>
        <dbReference type="Rhea" id="RHEA:26414"/>
        <dbReference type="ChEBI" id="CHEBI:15377"/>
        <dbReference type="ChEBI" id="CHEBI:15379"/>
        <dbReference type="ChEBI" id="CHEBI:16240"/>
        <dbReference type="ChEBI" id="CHEBI:17478"/>
        <dbReference type="ChEBI" id="CHEBI:58855"/>
        <dbReference type="ChEBI" id="CHEBI:65296"/>
        <dbReference type="EC" id="1.4.3.4"/>
    </reaction>
</comment>
<evidence type="ECO:0000259" key="7">
    <source>
        <dbReference type="Pfam" id="PF01593"/>
    </source>
</evidence>
<evidence type="ECO:0000256" key="2">
    <source>
        <dbReference type="ARBA" id="ARBA00005995"/>
    </source>
</evidence>
<comment type="cofactor">
    <cofactor evidence="1 6">
        <name>FAD</name>
        <dbReference type="ChEBI" id="CHEBI:57692"/>
    </cofactor>
</comment>
<dbReference type="SUPFAM" id="SSF55298">
    <property type="entry name" value="YjgF-like"/>
    <property type="match status" value="1"/>
</dbReference>
<feature type="binding site" evidence="5">
    <location>
        <position position="374"/>
    </location>
    <ligand>
        <name>FAD</name>
        <dbReference type="ChEBI" id="CHEBI:57692"/>
    </ligand>
</feature>
<dbReference type="Pfam" id="PF01593">
    <property type="entry name" value="Amino_oxidase"/>
    <property type="match status" value="1"/>
</dbReference>
<dbReference type="EC" id="1.4.3.-" evidence="6"/>
<protein>
    <recommendedName>
        <fullName evidence="6">Amine oxidase</fullName>
        <ecNumber evidence="6">1.4.3.-</ecNumber>
    </recommendedName>
</protein>
<feature type="binding site" evidence="5">
    <location>
        <position position="480"/>
    </location>
    <ligand>
        <name>substrate</name>
    </ligand>
</feature>
<dbReference type="InterPro" id="IPR036188">
    <property type="entry name" value="FAD/NAD-bd_sf"/>
</dbReference>
<evidence type="ECO:0000256" key="5">
    <source>
        <dbReference type="PIRSR" id="PIRSR601613-1"/>
    </source>
</evidence>
<dbReference type="Gene3D" id="3.50.50.60">
    <property type="entry name" value="FAD/NAD(P)-binding domain"/>
    <property type="match status" value="1"/>
</dbReference>
<reference evidence="8 9" key="1">
    <citation type="submission" date="2016-12" db="EMBL/GenBank/DDBJ databases">
        <title>The genomes of Aspergillus section Nigri reveals drivers in fungal speciation.</title>
        <authorList>
            <consortium name="DOE Joint Genome Institute"/>
            <person name="Vesth T.C."/>
            <person name="Nybo J."/>
            <person name="Theobald S."/>
            <person name="Brandl J."/>
            <person name="Frisvad J.C."/>
            <person name="Nielsen K.F."/>
            <person name="Lyhne E.K."/>
            <person name="Kogle M.E."/>
            <person name="Kuo A."/>
            <person name="Riley R."/>
            <person name="Clum A."/>
            <person name="Nolan M."/>
            <person name="Lipzen A."/>
            <person name="Salamov A."/>
            <person name="Henrissat B."/>
            <person name="Wiebenga A."/>
            <person name="De Vries R.P."/>
            <person name="Grigoriev I.V."/>
            <person name="Mortensen U.H."/>
            <person name="Andersen M.R."/>
            <person name="Baker S.E."/>
        </authorList>
    </citation>
    <scope>NUCLEOTIDE SEQUENCE [LARGE SCALE GENOMIC DNA]</scope>
    <source>
        <strain evidence="8 9">IBT 23096</strain>
    </source>
</reference>
<accession>A0A2I2GJW5</accession>
<keyword evidence="3 6" id="KW-0560">Oxidoreductase</keyword>
<proteinExistence type="inferred from homology"/>
<dbReference type="AlphaFoldDB" id="A0A2I2GJW5"/>
<comment type="caution">
    <text evidence="8">The sequence shown here is derived from an EMBL/GenBank/DDBJ whole genome shotgun (WGS) entry which is preliminary data.</text>
</comment>
<dbReference type="InterPro" id="IPR050703">
    <property type="entry name" value="Flavin_MAO"/>
</dbReference>
<dbReference type="PANTHER" id="PTHR43563:SF14">
    <property type="entry name" value="AMINE OXIDASE"/>
    <property type="match status" value="1"/>
</dbReference>
<dbReference type="InterPro" id="IPR006175">
    <property type="entry name" value="YjgF/YER057c/UK114"/>
</dbReference>
<dbReference type="Proteomes" id="UP000234275">
    <property type="component" value="Unassembled WGS sequence"/>
</dbReference>
<dbReference type="OrthoDB" id="5046242at2759"/>
<dbReference type="SUPFAM" id="SSF54373">
    <property type="entry name" value="FAD-linked reductases, C-terminal domain"/>
    <property type="match status" value="1"/>
</dbReference>
<organism evidence="8 9">
    <name type="scientific">Aspergillus steynii IBT 23096</name>
    <dbReference type="NCBI Taxonomy" id="1392250"/>
    <lineage>
        <taxon>Eukaryota</taxon>
        <taxon>Fungi</taxon>
        <taxon>Dikarya</taxon>
        <taxon>Ascomycota</taxon>
        <taxon>Pezizomycotina</taxon>
        <taxon>Eurotiomycetes</taxon>
        <taxon>Eurotiomycetidae</taxon>
        <taxon>Eurotiales</taxon>
        <taxon>Aspergillaceae</taxon>
        <taxon>Aspergillus</taxon>
        <taxon>Aspergillus subgen. Circumdati</taxon>
    </lineage>
</organism>
<keyword evidence="6" id="KW-0274">FAD</keyword>
<dbReference type="Gene3D" id="1.10.405.10">
    <property type="entry name" value="Guanine Nucleotide Dissociation Inhibitor, domain 1"/>
    <property type="match status" value="1"/>
</dbReference>
<dbReference type="SUPFAM" id="SSF51905">
    <property type="entry name" value="FAD/NAD(P)-binding domain"/>
    <property type="match status" value="1"/>
</dbReference>
<evidence type="ECO:0000256" key="3">
    <source>
        <dbReference type="ARBA" id="ARBA00023002"/>
    </source>
</evidence>
<comment type="similarity">
    <text evidence="2 6">Belongs to the flavin monoamine oxidase family.</text>
</comment>
<feature type="domain" description="Amine oxidase" evidence="7">
    <location>
        <begin position="153"/>
        <end position="590"/>
    </location>
</feature>
<dbReference type="Pfam" id="PF01042">
    <property type="entry name" value="Ribonuc_L-PSP"/>
    <property type="match status" value="1"/>
</dbReference>
<dbReference type="GeneID" id="36553194"/>
<evidence type="ECO:0000313" key="8">
    <source>
        <dbReference type="EMBL" id="PLB53171.1"/>
    </source>
</evidence>
<dbReference type="PANTHER" id="PTHR43563">
    <property type="entry name" value="AMINE OXIDASE"/>
    <property type="match status" value="1"/>
</dbReference>
<dbReference type="InterPro" id="IPR002937">
    <property type="entry name" value="Amino_oxidase"/>
</dbReference>
<evidence type="ECO:0000256" key="1">
    <source>
        <dbReference type="ARBA" id="ARBA00001974"/>
    </source>
</evidence>
<dbReference type="STRING" id="1392250.A0A2I2GJW5"/>
<name>A0A2I2GJW5_9EURO</name>
<feature type="binding site" evidence="5">
    <location>
        <position position="567"/>
    </location>
    <ligand>
        <name>FAD</name>
        <dbReference type="ChEBI" id="CHEBI:57692"/>
    </ligand>
</feature>
<evidence type="ECO:0000256" key="6">
    <source>
        <dbReference type="RuleBase" id="RU362067"/>
    </source>
</evidence>
<dbReference type="InterPro" id="IPR001613">
    <property type="entry name" value="Flavin_amine_oxidase"/>
</dbReference>
<dbReference type="EMBL" id="MSFO01000002">
    <property type="protein sequence ID" value="PLB53171.1"/>
    <property type="molecule type" value="Genomic_DNA"/>
</dbReference>
<dbReference type="VEuPathDB" id="FungiDB:P170DRAFT_379679"/>
<feature type="binding site" evidence="5">
    <location>
        <begin position="173"/>
        <end position="174"/>
    </location>
    <ligand>
        <name>FAD</name>
        <dbReference type="ChEBI" id="CHEBI:57692"/>
    </ligand>
</feature>
<keyword evidence="6" id="KW-0285">Flavoprotein</keyword>